<organism evidence="1 2">
    <name type="scientific">Nibribacter koreensis</name>
    <dbReference type="NCBI Taxonomy" id="1084519"/>
    <lineage>
        <taxon>Bacteria</taxon>
        <taxon>Pseudomonadati</taxon>
        <taxon>Bacteroidota</taxon>
        <taxon>Cytophagia</taxon>
        <taxon>Cytophagales</taxon>
        <taxon>Hymenobacteraceae</taxon>
        <taxon>Nibribacter</taxon>
    </lineage>
</organism>
<gene>
    <name evidence="1" type="ORF">GCM10023183_21210</name>
</gene>
<dbReference type="EMBL" id="BAABGX010000002">
    <property type="protein sequence ID" value="GAA4306233.1"/>
    <property type="molecule type" value="Genomic_DNA"/>
</dbReference>
<dbReference type="Proteomes" id="UP001501844">
    <property type="component" value="Unassembled WGS sequence"/>
</dbReference>
<dbReference type="RefSeq" id="WP_345165630.1">
    <property type="nucleotide sequence ID" value="NZ_BAABGX010000002.1"/>
</dbReference>
<name>A0ABP8FL23_9BACT</name>
<accession>A0ABP8FL23</accession>
<protein>
    <submittedName>
        <fullName evidence="1">Uncharacterized protein</fullName>
    </submittedName>
</protein>
<proteinExistence type="predicted"/>
<comment type="caution">
    <text evidence="1">The sequence shown here is derived from an EMBL/GenBank/DDBJ whole genome shotgun (WGS) entry which is preliminary data.</text>
</comment>
<keyword evidence="2" id="KW-1185">Reference proteome</keyword>
<reference evidence="2" key="1">
    <citation type="journal article" date="2019" name="Int. J. Syst. Evol. Microbiol.">
        <title>The Global Catalogue of Microorganisms (GCM) 10K type strain sequencing project: providing services to taxonomists for standard genome sequencing and annotation.</title>
        <authorList>
            <consortium name="The Broad Institute Genomics Platform"/>
            <consortium name="The Broad Institute Genome Sequencing Center for Infectious Disease"/>
            <person name="Wu L."/>
            <person name="Ma J."/>
        </authorList>
    </citation>
    <scope>NUCLEOTIDE SEQUENCE [LARGE SCALE GENOMIC DNA]</scope>
    <source>
        <strain evidence="2">JCM 17917</strain>
    </source>
</reference>
<sequence length="132" mass="14941">MVALVYFDLSEDASFTYQKPLLTWLKKQYPNVTTFDLDKASEPMLFHHAQRLLQGARFCLLFLKTGQKQILGPEMQLLDALFKKTTGVAVAICGQHAHLETVLKARPAIAFAQATLEEDLHPFLASFFELKD</sequence>
<evidence type="ECO:0000313" key="2">
    <source>
        <dbReference type="Proteomes" id="UP001501844"/>
    </source>
</evidence>
<evidence type="ECO:0000313" key="1">
    <source>
        <dbReference type="EMBL" id="GAA4306233.1"/>
    </source>
</evidence>